<dbReference type="AlphaFoldDB" id="A0A0W0ZQN7"/>
<evidence type="ECO:0000313" key="5">
    <source>
        <dbReference type="Proteomes" id="UP000054693"/>
    </source>
</evidence>
<gene>
    <name evidence="4" type="ORF">Ltuc_2589</name>
</gene>
<comment type="subcellular location">
    <subcellularLocation>
        <location evidence="1">Membrane</location>
    </subcellularLocation>
</comment>
<dbReference type="GO" id="GO:0015187">
    <property type="term" value="F:glycine transmembrane transporter activity"/>
    <property type="evidence" value="ECO:0007669"/>
    <property type="project" value="TreeGrafter"/>
</dbReference>
<dbReference type="SUPFAM" id="SSF103506">
    <property type="entry name" value="Mitochondrial carrier"/>
    <property type="match status" value="1"/>
</dbReference>
<dbReference type="PATRIC" id="fig|40335.7.peg.2767"/>
<sequence length="314" mass="34945">MRSASCTKVQSNEQDPKLNYKQKFNIDVASGLIAGVSNSGFFNPWDRALYLSVKYNRPFLSVQNFKSPYQGFSQAIVQRAFLGSIYYIAQGELKSYLFPYLQHNLGFSQTVAQFYVGMAAGSIGGALTNSISAIKYHTWGQESASFRLSVRDMWTLGGIKPFLKGTTATMTRDMVFGSTYEMLRSLMKTTSKKSGNTALGSNQSYVEFLYNASAAAVATIASSPFNYVRNMQYATPPNLKPPSACEVFTKVWNESKTPQQSFLSRLSFFQQQFRIGWGTARVAVGMAVGQKLFDYTQAHLSNLFSETSENSLKK</sequence>
<dbReference type="RefSeq" id="WP_058521801.1">
    <property type="nucleotide sequence ID" value="NZ_CAAAIP010000002.1"/>
</dbReference>
<dbReference type="OrthoDB" id="5650651at2"/>
<evidence type="ECO:0000256" key="2">
    <source>
        <dbReference type="ARBA" id="ARBA00022692"/>
    </source>
</evidence>
<evidence type="ECO:0000256" key="1">
    <source>
        <dbReference type="ARBA" id="ARBA00004370"/>
    </source>
</evidence>
<dbReference type="GO" id="GO:1904983">
    <property type="term" value="P:glycine import into mitochondrion"/>
    <property type="evidence" value="ECO:0007669"/>
    <property type="project" value="TreeGrafter"/>
</dbReference>
<keyword evidence="3" id="KW-0472">Membrane</keyword>
<reference evidence="4 5" key="1">
    <citation type="submission" date="2015-11" db="EMBL/GenBank/DDBJ databases">
        <title>Genomic analysis of 38 Legionella species identifies large and diverse effector repertoires.</title>
        <authorList>
            <person name="Burstein D."/>
            <person name="Amaro F."/>
            <person name="Zusman T."/>
            <person name="Lifshitz Z."/>
            <person name="Cohen O."/>
            <person name="Gilbert J.A."/>
            <person name="Pupko T."/>
            <person name="Shuman H.A."/>
            <person name="Segal G."/>
        </authorList>
    </citation>
    <scope>NUCLEOTIDE SEQUENCE [LARGE SCALE GENOMIC DNA]</scope>
    <source>
        <strain evidence="4 5">ATCC 49180</strain>
    </source>
</reference>
<keyword evidence="2" id="KW-0812">Transmembrane</keyword>
<name>A0A0W0ZQN7_9GAMM</name>
<dbReference type="Gene3D" id="1.50.40.10">
    <property type="entry name" value="Mitochondrial carrier domain"/>
    <property type="match status" value="1"/>
</dbReference>
<evidence type="ECO:0000313" key="4">
    <source>
        <dbReference type="EMBL" id="KTD71230.1"/>
    </source>
</evidence>
<dbReference type="PANTHER" id="PTHR46181:SF3">
    <property type="entry name" value="MITOCHONDRIAL GLYCINE TRANSPORTER"/>
    <property type="match status" value="1"/>
</dbReference>
<protein>
    <submittedName>
        <fullName evidence="4">Carrier protein</fullName>
    </submittedName>
</protein>
<dbReference type="Proteomes" id="UP000054693">
    <property type="component" value="Unassembled WGS sequence"/>
</dbReference>
<dbReference type="EMBL" id="LNZA01000008">
    <property type="protein sequence ID" value="KTD71230.1"/>
    <property type="molecule type" value="Genomic_DNA"/>
</dbReference>
<dbReference type="GO" id="GO:0016020">
    <property type="term" value="C:membrane"/>
    <property type="evidence" value="ECO:0007669"/>
    <property type="project" value="UniProtKB-SubCell"/>
</dbReference>
<dbReference type="PANTHER" id="PTHR46181">
    <property type="entry name" value="MITOCHONDRIAL GLYCINE TRANSPORTER"/>
    <property type="match status" value="1"/>
</dbReference>
<proteinExistence type="predicted"/>
<keyword evidence="5" id="KW-1185">Reference proteome</keyword>
<dbReference type="InterPro" id="IPR023395">
    <property type="entry name" value="MCP_dom_sf"/>
</dbReference>
<accession>A0A0W0ZQN7</accession>
<comment type="caution">
    <text evidence="4">The sequence shown here is derived from an EMBL/GenBank/DDBJ whole genome shotgun (WGS) entry which is preliminary data.</text>
</comment>
<organism evidence="4 5">
    <name type="scientific">Legionella tucsonensis</name>
    <dbReference type="NCBI Taxonomy" id="40335"/>
    <lineage>
        <taxon>Bacteria</taxon>
        <taxon>Pseudomonadati</taxon>
        <taxon>Pseudomonadota</taxon>
        <taxon>Gammaproteobacteria</taxon>
        <taxon>Legionellales</taxon>
        <taxon>Legionellaceae</taxon>
        <taxon>Legionella</taxon>
    </lineage>
</organism>
<evidence type="ECO:0000256" key="3">
    <source>
        <dbReference type="ARBA" id="ARBA00023136"/>
    </source>
</evidence>